<dbReference type="Proteomes" id="UP001159427">
    <property type="component" value="Unassembled WGS sequence"/>
</dbReference>
<comment type="caution">
    <text evidence="2">The sequence shown here is derived from an EMBL/GenBank/DDBJ whole genome shotgun (WGS) entry which is preliminary data.</text>
</comment>
<gene>
    <name evidence="2" type="ORF">PEVE_00022514</name>
</gene>
<feature type="compositionally biased region" description="Basic and acidic residues" evidence="1">
    <location>
        <begin position="66"/>
        <end position="100"/>
    </location>
</feature>
<accession>A0ABN8LCM9</accession>
<organism evidence="2 3">
    <name type="scientific">Porites evermanni</name>
    <dbReference type="NCBI Taxonomy" id="104178"/>
    <lineage>
        <taxon>Eukaryota</taxon>
        <taxon>Metazoa</taxon>
        <taxon>Cnidaria</taxon>
        <taxon>Anthozoa</taxon>
        <taxon>Hexacorallia</taxon>
        <taxon>Scleractinia</taxon>
        <taxon>Fungiina</taxon>
        <taxon>Poritidae</taxon>
        <taxon>Porites</taxon>
    </lineage>
</organism>
<name>A0ABN8LCM9_9CNID</name>
<proteinExistence type="predicted"/>
<evidence type="ECO:0000256" key="1">
    <source>
        <dbReference type="SAM" id="MobiDB-lite"/>
    </source>
</evidence>
<dbReference type="EMBL" id="CALNXI010000003">
    <property type="protein sequence ID" value="CAH3013868.1"/>
    <property type="molecule type" value="Genomic_DNA"/>
</dbReference>
<sequence>MPISAGICLIDVYSNVQANYLISTQRLVSDKGVRYLGESAPPEVSKNRILRNGTQESVFQEQLTHPSEESDKKVDTEAKRAKKQLSAEKKMALEVRKRAMETTGQTSTRLESGEPVDRIKERK</sequence>
<reference evidence="2 3" key="1">
    <citation type="submission" date="2022-05" db="EMBL/GenBank/DDBJ databases">
        <authorList>
            <consortium name="Genoscope - CEA"/>
            <person name="William W."/>
        </authorList>
    </citation>
    <scope>NUCLEOTIDE SEQUENCE [LARGE SCALE GENOMIC DNA]</scope>
</reference>
<feature type="compositionally biased region" description="Polar residues" evidence="1">
    <location>
        <begin position="52"/>
        <end position="65"/>
    </location>
</feature>
<evidence type="ECO:0000313" key="2">
    <source>
        <dbReference type="EMBL" id="CAH3013868.1"/>
    </source>
</evidence>
<feature type="compositionally biased region" description="Basic and acidic residues" evidence="1">
    <location>
        <begin position="111"/>
        <end position="123"/>
    </location>
</feature>
<feature type="region of interest" description="Disordered" evidence="1">
    <location>
        <begin position="50"/>
        <end position="123"/>
    </location>
</feature>
<evidence type="ECO:0000313" key="3">
    <source>
        <dbReference type="Proteomes" id="UP001159427"/>
    </source>
</evidence>
<protein>
    <submittedName>
        <fullName evidence="2">Uncharacterized protein</fullName>
    </submittedName>
</protein>
<keyword evidence="3" id="KW-1185">Reference proteome</keyword>